<proteinExistence type="predicted"/>
<evidence type="ECO:0000313" key="2">
    <source>
        <dbReference type="Proteomes" id="UP001470230"/>
    </source>
</evidence>
<dbReference type="EMBL" id="JAPFFF010000017">
    <property type="protein sequence ID" value="KAK8863991.1"/>
    <property type="molecule type" value="Genomic_DNA"/>
</dbReference>
<reference evidence="1 2" key="1">
    <citation type="submission" date="2024-04" db="EMBL/GenBank/DDBJ databases">
        <title>Tritrichomonas musculus Genome.</title>
        <authorList>
            <person name="Alves-Ferreira E."/>
            <person name="Grigg M."/>
            <person name="Lorenzi H."/>
            <person name="Galac M."/>
        </authorList>
    </citation>
    <scope>NUCLEOTIDE SEQUENCE [LARGE SCALE GENOMIC DNA]</scope>
    <source>
        <strain evidence="1 2">EAF2021</strain>
    </source>
</reference>
<protein>
    <submittedName>
        <fullName evidence="1">Uncharacterized protein</fullName>
    </submittedName>
</protein>
<accession>A0ABR2IL82</accession>
<sequence>MMLISNEIVSLPILLLLSNFRKFYLHKKAIKKEFEKISVLKIKDESNTPDQEQVISISSNKTDDNKCENRKIGSREDKSINDIADINNISNSTNDIENIIQNPAETEINNINKTNNKNCDNLNEGNIDQENDKQNLSNNLINSNSTGNINNSACIEIIDDSNNTIRK</sequence>
<dbReference type="Proteomes" id="UP001470230">
    <property type="component" value="Unassembled WGS sequence"/>
</dbReference>
<keyword evidence="2" id="KW-1185">Reference proteome</keyword>
<name>A0ABR2IL82_9EUKA</name>
<evidence type="ECO:0000313" key="1">
    <source>
        <dbReference type="EMBL" id="KAK8863991.1"/>
    </source>
</evidence>
<organism evidence="1 2">
    <name type="scientific">Tritrichomonas musculus</name>
    <dbReference type="NCBI Taxonomy" id="1915356"/>
    <lineage>
        <taxon>Eukaryota</taxon>
        <taxon>Metamonada</taxon>
        <taxon>Parabasalia</taxon>
        <taxon>Tritrichomonadida</taxon>
        <taxon>Tritrichomonadidae</taxon>
        <taxon>Tritrichomonas</taxon>
    </lineage>
</organism>
<comment type="caution">
    <text evidence="1">The sequence shown here is derived from an EMBL/GenBank/DDBJ whole genome shotgun (WGS) entry which is preliminary data.</text>
</comment>
<gene>
    <name evidence="1" type="ORF">M9Y10_011685</name>
</gene>